<dbReference type="AlphaFoldDB" id="A0A4R0QP44"/>
<accession>A0A4R0QP44</accession>
<organism evidence="2 3">
    <name type="scientific">Alloscardovia theropitheci</name>
    <dbReference type="NCBI Taxonomy" id="2496842"/>
    <lineage>
        <taxon>Bacteria</taxon>
        <taxon>Bacillati</taxon>
        <taxon>Actinomycetota</taxon>
        <taxon>Actinomycetes</taxon>
        <taxon>Bifidobacteriales</taxon>
        <taxon>Bifidobacteriaceae</taxon>
        <taxon>Alloscardovia</taxon>
    </lineage>
</organism>
<keyword evidence="1" id="KW-0812">Transmembrane</keyword>
<protein>
    <submittedName>
        <fullName evidence="2">DUF1310 family protein</fullName>
    </submittedName>
</protein>
<comment type="caution">
    <text evidence="2">The sequence shown here is derived from an EMBL/GenBank/DDBJ whole genome shotgun (WGS) entry which is preliminary data.</text>
</comment>
<keyword evidence="1" id="KW-1133">Transmembrane helix</keyword>
<reference evidence="2 3" key="1">
    <citation type="submission" date="2018-12" db="EMBL/GenBank/DDBJ databases">
        <title>Alloscrdovia theropitheci sp. nov: a novel taxon from the feces of the bleeding-herat monkey (Theropithecus geleda).</title>
        <authorList>
            <person name="Modesto M."/>
        </authorList>
    </citation>
    <scope>NUCLEOTIDE SEQUENCE [LARGE SCALE GENOMIC DNA]</scope>
    <source>
        <strain evidence="2 3">GLDI4/2</strain>
    </source>
</reference>
<gene>
    <name evidence="2" type="ORF">EJ419_06075</name>
</gene>
<dbReference type="EMBL" id="RXLP01000023">
    <property type="protein sequence ID" value="TCD53992.1"/>
    <property type="molecule type" value="Genomic_DNA"/>
</dbReference>
<dbReference type="OrthoDB" id="2235740at2"/>
<sequence length="143" mass="16265">MRRTLGFLRRHLKLILCGVVVVIVLGGIAMVVTAPMREQAYMNEVVMGSEGTHLVEEMLKRNDKYAFTDKGRIKSYNIDPDTIERNPMGGIMAHMILNNDPKLELHIIFEKDNPEQKLTVRIMSLSGEADQLYEELDAYGKSQ</sequence>
<name>A0A4R0QP44_9BIFI</name>
<keyword evidence="1" id="KW-0472">Membrane</keyword>
<keyword evidence="3" id="KW-1185">Reference proteome</keyword>
<evidence type="ECO:0000313" key="2">
    <source>
        <dbReference type="EMBL" id="TCD53992.1"/>
    </source>
</evidence>
<dbReference type="Proteomes" id="UP000291289">
    <property type="component" value="Unassembled WGS sequence"/>
</dbReference>
<dbReference type="Pfam" id="PF07006">
    <property type="entry name" value="DUF1310"/>
    <property type="match status" value="1"/>
</dbReference>
<dbReference type="InterPro" id="IPR010738">
    <property type="entry name" value="DUF1310"/>
</dbReference>
<evidence type="ECO:0000313" key="3">
    <source>
        <dbReference type="Proteomes" id="UP000291289"/>
    </source>
</evidence>
<proteinExistence type="predicted"/>
<evidence type="ECO:0000256" key="1">
    <source>
        <dbReference type="SAM" id="Phobius"/>
    </source>
</evidence>
<dbReference type="RefSeq" id="WP_131284643.1">
    <property type="nucleotide sequence ID" value="NZ_RXLP01000023.1"/>
</dbReference>
<feature type="transmembrane region" description="Helical" evidence="1">
    <location>
        <begin position="12"/>
        <end position="32"/>
    </location>
</feature>